<organism evidence="2 3">
    <name type="scientific">Candolleomyces aberdarensis</name>
    <dbReference type="NCBI Taxonomy" id="2316362"/>
    <lineage>
        <taxon>Eukaryota</taxon>
        <taxon>Fungi</taxon>
        <taxon>Dikarya</taxon>
        <taxon>Basidiomycota</taxon>
        <taxon>Agaricomycotina</taxon>
        <taxon>Agaricomycetes</taxon>
        <taxon>Agaricomycetidae</taxon>
        <taxon>Agaricales</taxon>
        <taxon>Agaricineae</taxon>
        <taxon>Psathyrellaceae</taxon>
        <taxon>Candolleomyces</taxon>
    </lineage>
</organism>
<dbReference type="AlphaFoldDB" id="A0A4Q2CWN6"/>
<dbReference type="EMBL" id="SDEE01002225">
    <property type="protein sequence ID" value="RXW11187.1"/>
    <property type="molecule type" value="Genomic_DNA"/>
</dbReference>
<keyword evidence="3" id="KW-1185">Reference proteome</keyword>
<evidence type="ECO:0000313" key="2">
    <source>
        <dbReference type="EMBL" id="RXW11187.1"/>
    </source>
</evidence>
<gene>
    <name evidence="2" type="ORF">EST38_g14668</name>
</gene>
<reference evidence="2 3" key="1">
    <citation type="submission" date="2019-01" db="EMBL/GenBank/DDBJ databases">
        <title>Draft genome sequence of Psathyrella aberdarensis IHI B618.</title>
        <authorList>
            <person name="Buettner E."/>
            <person name="Kellner H."/>
        </authorList>
    </citation>
    <scope>NUCLEOTIDE SEQUENCE [LARGE SCALE GENOMIC DNA]</scope>
    <source>
        <strain evidence="2 3">IHI B618</strain>
    </source>
</reference>
<feature type="region of interest" description="Disordered" evidence="1">
    <location>
        <begin position="150"/>
        <end position="174"/>
    </location>
</feature>
<comment type="caution">
    <text evidence="2">The sequence shown here is derived from an EMBL/GenBank/DDBJ whole genome shotgun (WGS) entry which is preliminary data.</text>
</comment>
<evidence type="ECO:0000313" key="3">
    <source>
        <dbReference type="Proteomes" id="UP000290288"/>
    </source>
</evidence>
<dbReference type="Proteomes" id="UP000290288">
    <property type="component" value="Unassembled WGS sequence"/>
</dbReference>
<dbReference type="OrthoDB" id="10526469at2759"/>
<feature type="compositionally biased region" description="Pro residues" evidence="1">
    <location>
        <begin position="164"/>
        <end position="173"/>
    </location>
</feature>
<name>A0A4Q2CWN6_9AGAR</name>
<accession>A0A4Q2CWN6</accession>
<protein>
    <submittedName>
        <fullName evidence="2">Uncharacterized protein</fullName>
    </submittedName>
</protein>
<evidence type="ECO:0000256" key="1">
    <source>
        <dbReference type="SAM" id="MobiDB-lite"/>
    </source>
</evidence>
<proteinExistence type="predicted"/>
<sequence length="221" mass="24255">NTRNLPTLHQPRYRATITSAFHITSATAMPSASNSNRRSTRLHVLHRHRLTLRRANNALTFNNAGIRRVSSPEVTVPAAISNYQLMPTTASSQQPMPVAGPSTFPGSMFGPTQPNDNFGWDPLRTPTSSDMQLDDDFEYGRGSREMSVVTESGHSSGSSTVVPPEAPYHPQAPPNAYHLTAVDLDNLRNAVHFLQHATILVCDVMNAMHAQNPHCHRFPAA</sequence>
<feature type="non-terminal residue" evidence="2">
    <location>
        <position position="1"/>
    </location>
</feature>
<feature type="compositionally biased region" description="Polar residues" evidence="1">
    <location>
        <begin position="150"/>
        <end position="161"/>
    </location>
</feature>